<proteinExistence type="predicted"/>
<organism evidence="1 2">
    <name type="scientific">Methylophaga nitratireducenticrescens</name>
    <dbReference type="NCBI Taxonomy" id="754476"/>
    <lineage>
        <taxon>Bacteria</taxon>
        <taxon>Pseudomonadati</taxon>
        <taxon>Pseudomonadota</taxon>
        <taxon>Gammaproteobacteria</taxon>
        <taxon>Thiotrichales</taxon>
        <taxon>Piscirickettsiaceae</taxon>
        <taxon>Methylophaga</taxon>
    </lineage>
</organism>
<dbReference type="RefSeq" id="WP_014705991.1">
    <property type="nucleotide sequence ID" value="NC_017857.3"/>
</dbReference>
<dbReference type="PATRIC" id="fig|754476.3.peg.760"/>
<dbReference type="EMBL" id="CP003390">
    <property type="protein sequence ID" value="AFI83616.1"/>
    <property type="molecule type" value="Genomic_DNA"/>
</dbReference>
<gene>
    <name evidence="1" type="ordered locus">Q7A_771</name>
</gene>
<dbReference type="OrthoDB" id="9822846at2"/>
<evidence type="ECO:0000313" key="2">
    <source>
        <dbReference type="Proteomes" id="UP000009144"/>
    </source>
</evidence>
<evidence type="ECO:0000313" key="1">
    <source>
        <dbReference type="EMBL" id="AFI83616.1"/>
    </source>
</evidence>
<dbReference type="HOGENOM" id="CLU_1064806_0_0_6"/>
<reference evidence="1 2" key="1">
    <citation type="journal article" date="2012" name="J. Bacteriol.">
        <title>Complete genome sequences of Methylophaga sp. strain JAM1 and Methylophaga sp. strain JAM7.</title>
        <authorList>
            <person name="Villeneuve C."/>
            <person name="Martineau C."/>
            <person name="Mauffrey F."/>
            <person name="Villemur R."/>
        </authorList>
    </citation>
    <scope>NUCLEOTIDE SEQUENCE [LARGE SCALE GENOMIC DNA]</scope>
    <source>
        <strain evidence="1 2">JAM1</strain>
    </source>
</reference>
<dbReference type="STRING" id="754476.Q7A_771"/>
<keyword evidence="2" id="KW-1185">Reference proteome</keyword>
<dbReference type="Proteomes" id="UP000009144">
    <property type="component" value="Chromosome"/>
</dbReference>
<dbReference type="KEGG" id="mej:Q7A_771"/>
<reference evidence="1 2" key="2">
    <citation type="journal article" date="2013" name="Int. J. Syst. Evol. Microbiol.">
        <title>Methylophaga nitratireducenticrescens sp. nov. and Methylophaga frappieri sp. nov., isolated from the biofilm of the methanol-fed denitrification system treating the seawater at the Montreal Biodome.</title>
        <authorList>
            <person name="Villeneuve C."/>
            <person name="Martineau C."/>
            <person name="Mauffrey F."/>
            <person name="Villemur R."/>
        </authorList>
    </citation>
    <scope>NUCLEOTIDE SEQUENCE [LARGE SCALE GENOMIC DNA]</scope>
    <source>
        <strain evidence="1 2">JAM1</strain>
    </source>
</reference>
<name>I1XGU7_METNJ</name>
<dbReference type="AlphaFoldDB" id="I1XGU7"/>
<sequence>MKQSVKIIYLLMTVIILSWGQSGVAKKHTTSHENKSPESTGLTFEVAPEVIKAKAREGQFLSIPMLKKPLDYKAFSRMYVEHLKKNKGGIHIAIIVDAMNKDWPDKETTKHINNVYEFAKQAMIGNKEAQKPGYAELYGARINKIIPVVYDPKNQKSVSKKIADGQYETIKIPVSLNDIILLVNDHNPAEKENGAFINTIGELKTHLNAFLKDGRYKMSKAEYLEHLQAQIKQLDSELDDLYEHKKELKELQEMLPYINTP</sequence>
<accession>I1XGU7</accession>
<protein>
    <submittedName>
        <fullName evidence="1">Uncharacterized protein</fullName>
    </submittedName>
</protein>